<dbReference type="Proteomes" id="UP001345013">
    <property type="component" value="Unassembled WGS sequence"/>
</dbReference>
<feature type="transmembrane region" description="Helical" evidence="1">
    <location>
        <begin position="246"/>
        <end position="273"/>
    </location>
</feature>
<dbReference type="PANTHER" id="PTHR36978">
    <property type="entry name" value="P-LOOP CONTAINING NUCLEOTIDE TRIPHOSPHATE HYDROLASE"/>
    <property type="match status" value="1"/>
</dbReference>
<evidence type="ECO:0000313" key="2">
    <source>
        <dbReference type="EMBL" id="KAK5095241.1"/>
    </source>
</evidence>
<dbReference type="PANTHER" id="PTHR36978:SF4">
    <property type="entry name" value="P-LOOP CONTAINING NUCLEOSIDE TRIPHOSPHATE HYDROLASE PROTEIN"/>
    <property type="match status" value="1"/>
</dbReference>
<evidence type="ECO:0000256" key="1">
    <source>
        <dbReference type="SAM" id="Phobius"/>
    </source>
</evidence>
<accession>A0ABR0KFR5</accession>
<dbReference type="InterPro" id="IPR027417">
    <property type="entry name" value="P-loop_NTPase"/>
</dbReference>
<protein>
    <recommendedName>
        <fullName evidence="4">NAD dependent epimerase/dehydratase</fullName>
    </recommendedName>
</protein>
<organism evidence="2 3">
    <name type="scientific">Lithohypha guttulata</name>
    <dbReference type="NCBI Taxonomy" id="1690604"/>
    <lineage>
        <taxon>Eukaryota</taxon>
        <taxon>Fungi</taxon>
        <taxon>Dikarya</taxon>
        <taxon>Ascomycota</taxon>
        <taxon>Pezizomycotina</taxon>
        <taxon>Eurotiomycetes</taxon>
        <taxon>Chaetothyriomycetidae</taxon>
        <taxon>Chaetothyriales</taxon>
        <taxon>Trichomeriaceae</taxon>
        <taxon>Lithohypha</taxon>
    </lineage>
</organism>
<name>A0ABR0KFR5_9EURO</name>
<keyword evidence="1" id="KW-0812">Transmembrane</keyword>
<keyword evidence="1" id="KW-0472">Membrane</keyword>
<proteinExistence type="predicted"/>
<evidence type="ECO:0000313" key="3">
    <source>
        <dbReference type="Proteomes" id="UP001345013"/>
    </source>
</evidence>
<sequence length="279" mass="32517">MRKIDQVKTSRSKPMRLLVLGISRTGTSSLCLALDKFNYKTFHMMENMKQPNHFFPLWDEAIRAKFNSDGKPYGKAEFDKLLGDYDALSDLPAVLFSPELLQAYPDAKVILTTRDPEKWVNSMQSTIWLAHSWWTFDLLTPFHNLIRGWRTLDTLDWDAFINSSPEKLSIYPRRRDYLSQEYRELAVKRFKEHNEYIRSIVPKENLLVFQAQDGWEPLCEFLGEKVPDEPYPRTWDKDQLAKEAAMLWWIGVGSAVLQIVGPVGVAVGVGWWAKRSGWW</sequence>
<evidence type="ECO:0008006" key="4">
    <source>
        <dbReference type="Google" id="ProtNLM"/>
    </source>
</evidence>
<keyword evidence="3" id="KW-1185">Reference proteome</keyword>
<dbReference type="Pfam" id="PF17784">
    <property type="entry name" value="Sulfotransfer_4"/>
    <property type="match status" value="1"/>
</dbReference>
<reference evidence="2 3" key="1">
    <citation type="submission" date="2023-08" db="EMBL/GenBank/DDBJ databases">
        <title>Black Yeasts Isolated from many extreme environments.</title>
        <authorList>
            <person name="Coleine C."/>
            <person name="Stajich J.E."/>
            <person name="Selbmann L."/>
        </authorList>
    </citation>
    <scope>NUCLEOTIDE SEQUENCE [LARGE SCALE GENOMIC DNA]</scope>
    <source>
        <strain evidence="2 3">CCFEE 5885</strain>
    </source>
</reference>
<dbReference type="InterPro" id="IPR040632">
    <property type="entry name" value="Sulfotransfer_4"/>
</dbReference>
<gene>
    <name evidence="2" type="ORF">LTR24_003208</name>
</gene>
<dbReference type="Gene3D" id="3.40.50.300">
    <property type="entry name" value="P-loop containing nucleotide triphosphate hydrolases"/>
    <property type="match status" value="1"/>
</dbReference>
<keyword evidence="1" id="KW-1133">Transmembrane helix</keyword>
<dbReference type="EMBL" id="JAVRRG010000029">
    <property type="protein sequence ID" value="KAK5095241.1"/>
    <property type="molecule type" value="Genomic_DNA"/>
</dbReference>
<dbReference type="SUPFAM" id="SSF52540">
    <property type="entry name" value="P-loop containing nucleoside triphosphate hydrolases"/>
    <property type="match status" value="1"/>
</dbReference>
<comment type="caution">
    <text evidence="2">The sequence shown here is derived from an EMBL/GenBank/DDBJ whole genome shotgun (WGS) entry which is preliminary data.</text>
</comment>